<dbReference type="EMBL" id="QTQV01000009">
    <property type="protein sequence ID" value="RQT15049.1"/>
    <property type="molecule type" value="Genomic_DNA"/>
</dbReference>
<evidence type="ECO:0000313" key="2">
    <source>
        <dbReference type="EMBL" id="RQT15049.1"/>
    </source>
</evidence>
<gene>
    <name evidence="2" type="ORF">DF051_17215</name>
</gene>
<dbReference type="Pfam" id="PF07044">
    <property type="entry name" value="DUF1329"/>
    <property type="match status" value="1"/>
</dbReference>
<evidence type="ECO:0000256" key="1">
    <source>
        <dbReference type="SAM" id="SignalP"/>
    </source>
</evidence>
<proteinExistence type="predicted"/>
<feature type="signal peptide" evidence="1">
    <location>
        <begin position="1"/>
        <end position="24"/>
    </location>
</feature>
<dbReference type="AlphaFoldDB" id="A0A3N8R656"/>
<dbReference type="Gene3D" id="2.50.20.10">
    <property type="entry name" value="Lipoprotein localisation LolA/LolB/LppX"/>
    <property type="match status" value="1"/>
</dbReference>
<feature type="chain" id="PRO_5017934406" evidence="1">
    <location>
        <begin position="25"/>
        <end position="448"/>
    </location>
</feature>
<evidence type="ECO:0000313" key="3">
    <source>
        <dbReference type="Proteomes" id="UP000277921"/>
    </source>
</evidence>
<reference evidence="2 3" key="1">
    <citation type="submission" date="2018-08" db="EMBL/GenBank/DDBJ databases">
        <title>Comparative analysis of Burkholderia isolates from Puerto Rico.</title>
        <authorList>
            <person name="Hall C."/>
            <person name="Sahl J."/>
            <person name="Wagner D."/>
        </authorList>
    </citation>
    <scope>NUCLEOTIDE SEQUENCE [LARGE SCALE GENOMIC DNA]</scope>
    <source>
        <strain evidence="2 3">Bp9025</strain>
    </source>
</reference>
<dbReference type="CDD" id="cd16329">
    <property type="entry name" value="LolA_like"/>
    <property type="match status" value="1"/>
</dbReference>
<keyword evidence="1" id="KW-0732">Signal</keyword>
<dbReference type="InterPro" id="IPR010752">
    <property type="entry name" value="DUF1329"/>
</dbReference>
<accession>A0A3N8R656</accession>
<comment type="caution">
    <text evidence="2">The sequence shown here is derived from an EMBL/GenBank/DDBJ whole genome shotgun (WGS) entry which is preliminary data.</text>
</comment>
<dbReference type="Proteomes" id="UP000277921">
    <property type="component" value="Unassembled WGS sequence"/>
</dbReference>
<organism evidence="2 3">
    <name type="scientific">Burkholderia contaminans</name>
    <dbReference type="NCBI Taxonomy" id="488447"/>
    <lineage>
        <taxon>Bacteria</taxon>
        <taxon>Pseudomonadati</taxon>
        <taxon>Pseudomonadota</taxon>
        <taxon>Betaproteobacteria</taxon>
        <taxon>Burkholderiales</taxon>
        <taxon>Burkholderiaceae</taxon>
        <taxon>Burkholderia</taxon>
        <taxon>Burkholderia cepacia complex</taxon>
    </lineage>
</organism>
<name>A0A3N8R656_9BURK</name>
<sequence length="448" mass="50280">MKSSRLCIAISLLGAAAMSNGARADSIQVEKGASLDGQVPSFAGIQPVPSGWAYGKVREQFWPHKGEKPLYAVTAKNADKYADALSPGQQELLKSRPGYRMDVYPSHRECGFPEWMQTNMKTNASKAALDKNGEYLRTADLPGLPFPEPKSGAQALWNHLMRYRGVGMVWPKMVTAVSPRPGGSQWIVAESKDSVYYPWGKKGTTPVDKVGMQYGLFSQYDTPAALAGQGLVQRYYFDKPNDTYYYFTGQRRVRRMPSYSYDAPQIGFENEYTIDETSLFSGAIDRFDWKLVGKKSLLVPYNNFGMYNFSAKFDSVFKPTGVDPAYRRYEMHRVFVVEGLLKPDARHLAAKKVFYIDEDSGLILAGEDYDAQGKLWKVKEGYSIPVWELGGTCDTEAFVQYDIANGRYVTDVSTIGSGSDIHWFPESDDAKFKSDFYTSDNLKSISER</sequence>
<protein>
    <submittedName>
        <fullName evidence="2">DUF1329 domain-containing protein</fullName>
    </submittedName>
</protein>